<protein>
    <submittedName>
        <fullName evidence="6">Biotin--acetyl-CoA-carboxylase ligase</fullName>
    </submittedName>
</protein>
<dbReference type="SUPFAM" id="SSF55785">
    <property type="entry name" value="PYP-like sensor domain (PAS domain)"/>
    <property type="match status" value="1"/>
</dbReference>
<comment type="caution">
    <text evidence="6">The sequence shown here is derived from an EMBL/GenBank/DDBJ whole genome shotgun (WGS) entry which is preliminary data.</text>
</comment>
<dbReference type="Gene3D" id="3.30.565.10">
    <property type="entry name" value="Histidine kinase-like ATPase, C-terminal domain"/>
    <property type="match status" value="1"/>
</dbReference>
<reference evidence="6 7" key="1">
    <citation type="submission" date="2018-05" db="EMBL/GenBank/DDBJ databases">
        <title>Acuticoccus sediminis sp. nov., isolated from deep-sea sediment of Indian Ocean.</title>
        <authorList>
            <person name="Liu X."/>
            <person name="Lai Q."/>
            <person name="Du Y."/>
            <person name="Sun F."/>
            <person name="Zhang X."/>
            <person name="Wang S."/>
            <person name="Shao Z."/>
        </authorList>
    </citation>
    <scope>NUCLEOTIDE SEQUENCE [LARGE SCALE GENOMIC DNA]</scope>
    <source>
        <strain evidence="6 7">PTG4-2</strain>
    </source>
</reference>
<dbReference type="AlphaFoldDB" id="A0A8B2NYY7"/>
<evidence type="ECO:0000259" key="5">
    <source>
        <dbReference type="PROSITE" id="PS50112"/>
    </source>
</evidence>
<organism evidence="6 7">
    <name type="scientific">Acuticoccus sediminis</name>
    <dbReference type="NCBI Taxonomy" id="2184697"/>
    <lineage>
        <taxon>Bacteria</taxon>
        <taxon>Pseudomonadati</taxon>
        <taxon>Pseudomonadota</taxon>
        <taxon>Alphaproteobacteria</taxon>
        <taxon>Hyphomicrobiales</taxon>
        <taxon>Amorphaceae</taxon>
        <taxon>Acuticoccus</taxon>
    </lineage>
</organism>
<dbReference type="Proteomes" id="UP000249590">
    <property type="component" value="Unassembled WGS sequence"/>
</dbReference>
<dbReference type="PROSITE" id="PS50112">
    <property type="entry name" value="PAS"/>
    <property type="match status" value="1"/>
</dbReference>
<keyword evidence="1" id="KW-0285">Flavoprotein</keyword>
<dbReference type="EMBL" id="QHHQ01000001">
    <property type="protein sequence ID" value="RAI03940.1"/>
    <property type="molecule type" value="Genomic_DNA"/>
</dbReference>
<evidence type="ECO:0000313" key="7">
    <source>
        <dbReference type="Proteomes" id="UP000249590"/>
    </source>
</evidence>
<dbReference type="NCBIfam" id="TIGR00229">
    <property type="entry name" value="sensory_box"/>
    <property type="match status" value="1"/>
</dbReference>
<name>A0A8B2NYY7_9HYPH</name>
<dbReference type="PANTHER" id="PTHR47429:SF2">
    <property type="entry name" value="PROTEIN TWIN LOV 1"/>
    <property type="match status" value="1"/>
</dbReference>
<gene>
    <name evidence="6" type="ORF">DLJ53_05585</name>
</gene>
<feature type="domain" description="PAS" evidence="5">
    <location>
        <begin position="27"/>
        <end position="74"/>
    </location>
</feature>
<evidence type="ECO:0000256" key="2">
    <source>
        <dbReference type="ARBA" id="ARBA00022643"/>
    </source>
</evidence>
<dbReference type="PANTHER" id="PTHR47429">
    <property type="entry name" value="PROTEIN TWIN LOV 1"/>
    <property type="match status" value="1"/>
</dbReference>
<sequence length="344" mass="37618">MSDGFTMHKLALERVPFAIVITNPHIEDNPIVFVNSAFTRLTGYSAEVSVGRNCRFLQGEDTDPQSIERIRKGLATREEFGVELLNYKADGTPFRNRLFITPLNDTEGELQYFIGLQRALGDGSDQVTGGVDEALREIHHRVKNHLSMVVGMIRMQARSQNPTSLENYTALARRIETLQLLYHEMTSTPEDGNDGSIALGAYVSRIASAIAYLDGRERLQLNLDLGPIKAPVDTAARVGLLVSELLTNAYQHAFEGRAGGLIEVHLHSTGNQIRLSVYDDGIGLGTSSGWPDRGNLGGKIVRSLVTGLNARLSIDRSGDGTRIDVDIPLDESNDTEEAAELSSS</sequence>
<evidence type="ECO:0000259" key="4">
    <source>
        <dbReference type="PROSITE" id="PS50109"/>
    </source>
</evidence>
<proteinExistence type="predicted"/>
<keyword evidence="3" id="KW-0157">Chromophore</keyword>
<dbReference type="SMART" id="SM00387">
    <property type="entry name" value="HATPase_c"/>
    <property type="match status" value="1"/>
</dbReference>
<dbReference type="InterPro" id="IPR003594">
    <property type="entry name" value="HATPase_dom"/>
</dbReference>
<dbReference type="SUPFAM" id="SSF55874">
    <property type="entry name" value="ATPase domain of HSP90 chaperone/DNA topoisomerase II/histidine kinase"/>
    <property type="match status" value="1"/>
</dbReference>
<evidence type="ECO:0000256" key="3">
    <source>
        <dbReference type="ARBA" id="ARBA00022991"/>
    </source>
</evidence>
<dbReference type="InterPro" id="IPR035965">
    <property type="entry name" value="PAS-like_dom_sf"/>
</dbReference>
<keyword evidence="2" id="KW-0288">FMN</keyword>
<dbReference type="RefSeq" id="WP_111343029.1">
    <property type="nucleotide sequence ID" value="NZ_JAIWKD010000001.1"/>
</dbReference>
<dbReference type="Pfam" id="PF13426">
    <property type="entry name" value="PAS_9"/>
    <property type="match status" value="1"/>
</dbReference>
<feature type="domain" description="Histidine kinase" evidence="4">
    <location>
        <begin position="137"/>
        <end position="331"/>
    </location>
</feature>
<dbReference type="OrthoDB" id="489241at2"/>
<dbReference type="InterPro" id="IPR036890">
    <property type="entry name" value="HATPase_C_sf"/>
</dbReference>
<dbReference type="InterPro" id="IPR005467">
    <property type="entry name" value="His_kinase_dom"/>
</dbReference>
<dbReference type="InterPro" id="IPR011495">
    <property type="entry name" value="Sig_transdc_His_kin_sub2_dim/P"/>
</dbReference>
<dbReference type="Pfam" id="PF07568">
    <property type="entry name" value="HisKA_2"/>
    <property type="match status" value="1"/>
</dbReference>
<dbReference type="InterPro" id="IPR000014">
    <property type="entry name" value="PAS"/>
</dbReference>
<keyword evidence="6" id="KW-0436">Ligase</keyword>
<dbReference type="PROSITE" id="PS50109">
    <property type="entry name" value="HIS_KIN"/>
    <property type="match status" value="1"/>
</dbReference>
<dbReference type="GO" id="GO:0016874">
    <property type="term" value="F:ligase activity"/>
    <property type="evidence" value="ECO:0007669"/>
    <property type="project" value="UniProtKB-KW"/>
</dbReference>
<dbReference type="CDD" id="cd00130">
    <property type="entry name" value="PAS"/>
    <property type="match status" value="1"/>
</dbReference>
<dbReference type="Gene3D" id="3.30.450.20">
    <property type="entry name" value="PAS domain"/>
    <property type="match status" value="1"/>
</dbReference>
<keyword evidence="7" id="KW-1185">Reference proteome</keyword>
<dbReference type="SMART" id="SM00091">
    <property type="entry name" value="PAS"/>
    <property type="match status" value="1"/>
</dbReference>
<accession>A0A8B2NYY7</accession>
<evidence type="ECO:0000256" key="1">
    <source>
        <dbReference type="ARBA" id="ARBA00022630"/>
    </source>
</evidence>
<evidence type="ECO:0000313" key="6">
    <source>
        <dbReference type="EMBL" id="RAI03940.1"/>
    </source>
</evidence>
<dbReference type="Pfam" id="PF02518">
    <property type="entry name" value="HATPase_c"/>
    <property type="match status" value="1"/>
</dbReference>